<comment type="caution">
    <text evidence="2">The sequence shown here is derived from an EMBL/GenBank/DDBJ whole genome shotgun (WGS) entry which is preliminary data.</text>
</comment>
<evidence type="ECO:0000256" key="1">
    <source>
        <dbReference type="SAM" id="Phobius"/>
    </source>
</evidence>
<dbReference type="OrthoDB" id="9784157at2"/>
<reference evidence="2 3" key="1">
    <citation type="journal article" date="2015" name="Genome Announc.">
        <title>Expanding the biotechnology potential of lactobacilli through comparative genomics of 213 strains and associated genera.</title>
        <authorList>
            <person name="Sun Z."/>
            <person name="Harris H.M."/>
            <person name="McCann A."/>
            <person name="Guo C."/>
            <person name="Argimon S."/>
            <person name="Zhang W."/>
            <person name="Yang X."/>
            <person name="Jeffery I.B."/>
            <person name="Cooney J.C."/>
            <person name="Kagawa T.F."/>
            <person name="Liu W."/>
            <person name="Song Y."/>
            <person name="Salvetti E."/>
            <person name="Wrobel A."/>
            <person name="Rasinkangas P."/>
            <person name="Parkhill J."/>
            <person name="Rea M.C."/>
            <person name="O'Sullivan O."/>
            <person name="Ritari J."/>
            <person name="Douillard F.P."/>
            <person name="Paul Ross R."/>
            <person name="Yang R."/>
            <person name="Briner A.E."/>
            <person name="Felis G.E."/>
            <person name="de Vos W.M."/>
            <person name="Barrangou R."/>
            <person name="Klaenhammer T.R."/>
            <person name="Caufield P.W."/>
            <person name="Cui Y."/>
            <person name="Zhang H."/>
            <person name="O'Toole P.W."/>
        </authorList>
    </citation>
    <scope>NUCLEOTIDE SEQUENCE [LARGE SCALE GENOMIC DNA]</scope>
    <source>
        <strain evidence="2 3">DSM 16230</strain>
    </source>
</reference>
<feature type="transmembrane region" description="Helical" evidence="1">
    <location>
        <begin position="284"/>
        <end position="303"/>
    </location>
</feature>
<protein>
    <recommendedName>
        <fullName evidence="4">Membrane protein 6-pyruvoyl-tetrahydropterin synthase-related domain-containing protein</fullName>
    </recommendedName>
</protein>
<keyword evidence="1" id="KW-0472">Membrane</keyword>
<evidence type="ECO:0000313" key="3">
    <source>
        <dbReference type="Proteomes" id="UP000051166"/>
    </source>
</evidence>
<feature type="transmembrane region" description="Helical" evidence="1">
    <location>
        <begin position="12"/>
        <end position="30"/>
    </location>
</feature>
<keyword evidence="3" id="KW-1185">Reference proteome</keyword>
<organism evidence="2 3">
    <name type="scientific">Liquorilactobacillus satsumensis DSM 16230 = JCM 12392</name>
    <dbReference type="NCBI Taxonomy" id="1423801"/>
    <lineage>
        <taxon>Bacteria</taxon>
        <taxon>Bacillati</taxon>
        <taxon>Bacillota</taxon>
        <taxon>Bacilli</taxon>
        <taxon>Lactobacillales</taxon>
        <taxon>Lactobacillaceae</taxon>
        <taxon>Liquorilactobacillus</taxon>
    </lineage>
</organism>
<feature type="transmembrane region" description="Helical" evidence="1">
    <location>
        <begin position="158"/>
        <end position="176"/>
    </location>
</feature>
<keyword evidence="1" id="KW-1133">Transmembrane helix</keyword>
<feature type="transmembrane region" description="Helical" evidence="1">
    <location>
        <begin position="544"/>
        <end position="565"/>
    </location>
</feature>
<dbReference type="PATRIC" id="fig|1423801.4.peg.1751"/>
<feature type="transmembrane region" description="Helical" evidence="1">
    <location>
        <begin position="227"/>
        <end position="251"/>
    </location>
</feature>
<evidence type="ECO:0000313" key="2">
    <source>
        <dbReference type="EMBL" id="KRL97159.1"/>
    </source>
</evidence>
<dbReference type="STRING" id="1423801.FD50_GL001713"/>
<dbReference type="GeneID" id="98308960"/>
<accession>A0A0R1UVL8</accession>
<gene>
    <name evidence="2" type="ORF">FD50_GL001713</name>
</gene>
<feature type="transmembrane region" description="Helical" evidence="1">
    <location>
        <begin position="312"/>
        <end position="333"/>
    </location>
</feature>
<feature type="transmembrane region" description="Helical" evidence="1">
    <location>
        <begin position="378"/>
        <end position="395"/>
    </location>
</feature>
<keyword evidence="1" id="KW-0812">Transmembrane</keyword>
<feature type="transmembrane region" description="Helical" evidence="1">
    <location>
        <begin position="101"/>
        <end position="122"/>
    </location>
</feature>
<evidence type="ECO:0008006" key="4">
    <source>
        <dbReference type="Google" id="ProtNLM"/>
    </source>
</evidence>
<name>A0A0R1UVL8_9LACO</name>
<dbReference type="RefSeq" id="WP_056961506.1">
    <property type="nucleotide sequence ID" value="NZ_AZFQ01000053.1"/>
</dbReference>
<proteinExistence type="predicted"/>
<feature type="transmembrane region" description="Helical" evidence="1">
    <location>
        <begin position="182"/>
        <end position="215"/>
    </location>
</feature>
<dbReference type="AlphaFoldDB" id="A0A0R1UVL8"/>
<feature type="transmembrane region" description="Helical" evidence="1">
    <location>
        <begin position="345"/>
        <end position="366"/>
    </location>
</feature>
<sequence length="584" mass="66434">MTVSWQRARNSVMLNLLFILLAVISVFVFFKGGTIYGGGDLTFHINRIEELVNAVKNHNSFLTLFSFTTFNAVGSANQLCYPNLTLLPFVLFRLLLKNPITAYYCGVIFYTYLTFACGYFSLKRFNGKTRQAITFALLYGFSHYRLVDIFTRFDLGEWLALTFLPLVFLGVYEVLFRDYHKWYYLVLGMTLIIYSHILTFVLTAGLIVLLACVSLGWRKKELLPRSGALLGAGAATLLLSAVELYQIIIVYHGNVLYTPNNKAGFWSSALGLHEVFELPWANNIANYMGILSLLIPLLFLLCIRRAKLFYKLCYGLLLLSLIVSSKLFPWFLFKNTPLTVIQFPWRFLLYFTFLNALIGSQLLEAFWEHTKIRRFAKLGYPLCLLLIVILGVTSLRNFKQLESSNQVVANPQNISHGWPAYHIFNADNYKLLLKNNLNFIYVDYWPQESITQARSLAQKEVTRRGTVIGKLTWTSFENDVVTGSFTSKVSGSGALPVLYYGQQYEISLNGKVVAYTASKQGTLQLKEIHAGQNKISLKIKTNPLVTVFKIISICGWIGLCLFLSLQWLKRSAKSVNAGFINFKE</sequence>
<dbReference type="Proteomes" id="UP000051166">
    <property type="component" value="Unassembled WGS sequence"/>
</dbReference>
<dbReference type="EMBL" id="AZFQ01000053">
    <property type="protein sequence ID" value="KRL97159.1"/>
    <property type="molecule type" value="Genomic_DNA"/>
</dbReference>